<accession>A0ABR3VRI3</accession>
<dbReference type="Proteomes" id="UP001583172">
    <property type="component" value="Unassembled WGS sequence"/>
</dbReference>
<evidence type="ECO:0000256" key="1">
    <source>
        <dbReference type="ARBA" id="ARBA00022884"/>
    </source>
</evidence>
<proteinExistence type="predicted"/>
<gene>
    <name evidence="4" type="ORF">VTJ49DRAFT_9</name>
</gene>
<evidence type="ECO:0000256" key="2">
    <source>
        <dbReference type="PROSITE-ProRule" id="PRU00176"/>
    </source>
</evidence>
<protein>
    <recommendedName>
        <fullName evidence="3">RRM domain-containing protein</fullName>
    </recommendedName>
</protein>
<dbReference type="InterPro" id="IPR012677">
    <property type="entry name" value="Nucleotide-bd_a/b_plait_sf"/>
</dbReference>
<evidence type="ECO:0000313" key="5">
    <source>
        <dbReference type="Proteomes" id="UP001583172"/>
    </source>
</evidence>
<dbReference type="InterPro" id="IPR035979">
    <property type="entry name" value="RBD_domain_sf"/>
</dbReference>
<dbReference type="PANTHER" id="PTHR48025:SF1">
    <property type="entry name" value="RRM DOMAIN-CONTAINING PROTEIN"/>
    <property type="match status" value="1"/>
</dbReference>
<dbReference type="InterPro" id="IPR050502">
    <property type="entry name" value="Euk_RNA-bind_prot"/>
</dbReference>
<feature type="domain" description="RRM" evidence="3">
    <location>
        <begin position="162"/>
        <end position="242"/>
    </location>
</feature>
<keyword evidence="1 2" id="KW-0694">RNA-binding</keyword>
<dbReference type="InterPro" id="IPR000504">
    <property type="entry name" value="RRM_dom"/>
</dbReference>
<reference evidence="4 5" key="1">
    <citation type="journal article" date="2024" name="Commun. Biol.">
        <title>Comparative genomic analysis of thermophilic fungi reveals convergent evolutionary adaptations and gene losses.</title>
        <authorList>
            <person name="Steindorff A.S."/>
            <person name="Aguilar-Pontes M.V."/>
            <person name="Robinson A.J."/>
            <person name="Andreopoulos B."/>
            <person name="LaButti K."/>
            <person name="Kuo A."/>
            <person name="Mondo S."/>
            <person name="Riley R."/>
            <person name="Otillar R."/>
            <person name="Haridas S."/>
            <person name="Lipzen A."/>
            <person name="Grimwood J."/>
            <person name="Schmutz J."/>
            <person name="Clum A."/>
            <person name="Reid I.D."/>
            <person name="Moisan M.C."/>
            <person name="Butler G."/>
            <person name="Nguyen T.T.M."/>
            <person name="Dewar K."/>
            <person name="Conant G."/>
            <person name="Drula E."/>
            <person name="Henrissat B."/>
            <person name="Hansel C."/>
            <person name="Singer S."/>
            <person name="Hutchinson M.I."/>
            <person name="de Vries R.P."/>
            <person name="Natvig D.O."/>
            <person name="Powell A.J."/>
            <person name="Tsang A."/>
            <person name="Grigoriev I.V."/>
        </authorList>
    </citation>
    <scope>NUCLEOTIDE SEQUENCE [LARGE SCALE GENOMIC DNA]</scope>
    <source>
        <strain evidence="4 5">CBS 620.91</strain>
    </source>
</reference>
<dbReference type="PANTHER" id="PTHR48025">
    <property type="entry name" value="OS02G0815200 PROTEIN"/>
    <property type="match status" value="1"/>
</dbReference>
<organism evidence="4 5">
    <name type="scientific">Humicola insolens</name>
    <name type="common">Soft-rot fungus</name>
    <dbReference type="NCBI Taxonomy" id="85995"/>
    <lineage>
        <taxon>Eukaryota</taxon>
        <taxon>Fungi</taxon>
        <taxon>Dikarya</taxon>
        <taxon>Ascomycota</taxon>
        <taxon>Pezizomycotina</taxon>
        <taxon>Sordariomycetes</taxon>
        <taxon>Sordariomycetidae</taxon>
        <taxon>Sordariales</taxon>
        <taxon>Chaetomiaceae</taxon>
        <taxon>Mycothermus</taxon>
    </lineage>
</organism>
<evidence type="ECO:0000259" key="3">
    <source>
        <dbReference type="PROSITE" id="PS50102"/>
    </source>
</evidence>
<dbReference type="SMART" id="SM00360">
    <property type="entry name" value="RRM"/>
    <property type="match status" value="2"/>
</dbReference>
<dbReference type="EMBL" id="JAZGSY010000001">
    <property type="protein sequence ID" value="KAL1844330.1"/>
    <property type="molecule type" value="Genomic_DNA"/>
</dbReference>
<evidence type="ECO:0000313" key="4">
    <source>
        <dbReference type="EMBL" id="KAL1844330.1"/>
    </source>
</evidence>
<dbReference type="SUPFAM" id="SSF54928">
    <property type="entry name" value="RNA-binding domain, RBD"/>
    <property type="match status" value="1"/>
</dbReference>
<feature type="domain" description="RRM" evidence="3">
    <location>
        <begin position="20"/>
        <end position="100"/>
    </location>
</feature>
<dbReference type="Pfam" id="PF00076">
    <property type="entry name" value="RRM_1"/>
    <property type="match status" value="2"/>
</dbReference>
<comment type="caution">
    <text evidence="4">The sequence shown here is derived from an EMBL/GenBank/DDBJ whole genome shotgun (WGS) entry which is preliminary data.</text>
</comment>
<sequence>MSSADLYQQPDQPDALAEGRRIYVGNLLYSLTPGDIEAVLRDSGFPHYERIHISIDPVSGRNPGYCFVEFPSSRDAEDALNRLGGVLVQDRPLKVGPCNPKSTPRSARRPWADRGQLAFNRWGDWTPEKRTPAEPEEQGPYGALQHHAVETSTLQPDGRHIRRLYIGGLGKMYDQTHNQAEMKEILQGFNYVAIGKRITPRQGQHHYCFVDFPTAEEAERARRALNGAEWNGWKLVVQLAKGLATPLNGQDSRPDGVDSTSRRDIGSIGLIYVALGL</sequence>
<name>A0ABR3VRI3_HUMIN</name>
<keyword evidence="5" id="KW-1185">Reference proteome</keyword>
<dbReference type="CDD" id="cd00590">
    <property type="entry name" value="RRM_SF"/>
    <property type="match status" value="1"/>
</dbReference>
<dbReference type="PROSITE" id="PS50102">
    <property type="entry name" value="RRM"/>
    <property type="match status" value="2"/>
</dbReference>
<dbReference type="Gene3D" id="3.30.70.330">
    <property type="match status" value="2"/>
</dbReference>